<reference evidence="3" key="1">
    <citation type="journal article" date="2019" name="Int. J. Syst. Evol. Microbiol.">
        <title>The Global Catalogue of Microorganisms (GCM) 10K type strain sequencing project: providing services to taxonomists for standard genome sequencing and annotation.</title>
        <authorList>
            <consortium name="The Broad Institute Genomics Platform"/>
            <consortium name="The Broad Institute Genome Sequencing Center for Infectious Disease"/>
            <person name="Wu L."/>
            <person name="Ma J."/>
        </authorList>
    </citation>
    <scope>NUCLEOTIDE SEQUENCE [LARGE SCALE GENOMIC DNA]</scope>
    <source>
        <strain evidence="3">CGMCC 4.7683</strain>
    </source>
</reference>
<dbReference type="Proteomes" id="UP000635387">
    <property type="component" value="Unassembled WGS sequence"/>
</dbReference>
<feature type="compositionally biased region" description="Basic residues" evidence="1">
    <location>
        <begin position="268"/>
        <end position="278"/>
    </location>
</feature>
<sequence length="378" mass="40568">MVGVEQPGGGLAVHGRGEFPAEVHGVTEAEVEALGAERRVHVGGVAGEEHPALAVGPGLACVVRPAGRPPPQARDRHRDAGDVADRALQFFDGHGRVLVLGLRREPGDENASRHRSVGVDPARRPVPPAAQFARVVEIRDGLITHQFRVGAHEVDAEPLADDAPPAVGRDDPPGGEVARAGLDHHIGIVVEAGAGATQVPDLDTAPDPDTQPGAVLAEQQFEVVLRHQDPVRHRRVRGQDRIGLVDQVVPEHEPREMPEDRKPAGGPARRRGQVAHRPVRAAVGERGRLRQTTALHLLRGGQQTTPVQDFGAGDVDRAGFDRRIRLRQPLQHGHPHSSQRQLARGEQAGGSRSDHDHIGSLHDHSKPYSVSLLGKLNE</sequence>
<evidence type="ECO:0000256" key="1">
    <source>
        <dbReference type="SAM" id="MobiDB-lite"/>
    </source>
</evidence>
<feature type="compositionally biased region" description="Basic and acidic residues" evidence="1">
    <location>
        <begin position="250"/>
        <end position="263"/>
    </location>
</feature>
<evidence type="ECO:0000313" key="2">
    <source>
        <dbReference type="EMBL" id="GHH04344.1"/>
    </source>
</evidence>
<feature type="region of interest" description="Disordered" evidence="1">
    <location>
        <begin position="250"/>
        <end position="278"/>
    </location>
</feature>
<evidence type="ECO:0000313" key="3">
    <source>
        <dbReference type="Proteomes" id="UP000635387"/>
    </source>
</evidence>
<proteinExistence type="predicted"/>
<feature type="region of interest" description="Disordered" evidence="1">
    <location>
        <begin position="328"/>
        <end position="378"/>
    </location>
</feature>
<feature type="compositionally biased region" description="Basic and acidic residues" evidence="1">
    <location>
        <begin position="352"/>
        <end position="366"/>
    </location>
</feature>
<comment type="caution">
    <text evidence="2">The sequence shown here is derived from an EMBL/GenBank/DDBJ whole genome shotgun (WGS) entry which is preliminary data.</text>
</comment>
<keyword evidence="3" id="KW-1185">Reference proteome</keyword>
<protein>
    <submittedName>
        <fullName evidence="2">Uncharacterized protein</fullName>
    </submittedName>
</protein>
<gene>
    <name evidence="2" type="ORF">GCM10017790_06990</name>
</gene>
<accession>A0ABQ3LAP0</accession>
<name>A0ABQ3LAP0_9PSEU</name>
<dbReference type="EMBL" id="BNAY01000001">
    <property type="protein sequence ID" value="GHH04344.1"/>
    <property type="molecule type" value="Genomic_DNA"/>
</dbReference>
<organism evidence="2 3">
    <name type="scientific">Amycolatopsis oliviviridis</name>
    <dbReference type="NCBI Taxonomy" id="1471590"/>
    <lineage>
        <taxon>Bacteria</taxon>
        <taxon>Bacillati</taxon>
        <taxon>Actinomycetota</taxon>
        <taxon>Actinomycetes</taxon>
        <taxon>Pseudonocardiales</taxon>
        <taxon>Pseudonocardiaceae</taxon>
        <taxon>Amycolatopsis</taxon>
    </lineage>
</organism>